<keyword evidence="7 8" id="KW-0472">Membrane</keyword>
<comment type="subcellular location">
    <subcellularLocation>
        <location evidence="1">Cell membrane</location>
        <topology evidence="1">Multi-pass membrane protein</topology>
    </subcellularLocation>
</comment>
<keyword evidence="2" id="KW-1003">Cell membrane</keyword>
<dbReference type="GO" id="GO:0016763">
    <property type="term" value="F:pentosyltransferase activity"/>
    <property type="evidence" value="ECO:0007669"/>
    <property type="project" value="TreeGrafter"/>
</dbReference>
<dbReference type="InterPro" id="IPR038731">
    <property type="entry name" value="RgtA/B/C-like"/>
</dbReference>
<accession>A0A1G2EYV0</accession>
<evidence type="ECO:0000256" key="5">
    <source>
        <dbReference type="ARBA" id="ARBA00022692"/>
    </source>
</evidence>
<dbReference type="GO" id="GO:0005886">
    <property type="term" value="C:plasma membrane"/>
    <property type="evidence" value="ECO:0007669"/>
    <property type="project" value="UniProtKB-SubCell"/>
</dbReference>
<feature type="transmembrane region" description="Helical" evidence="8">
    <location>
        <begin position="339"/>
        <end position="360"/>
    </location>
</feature>
<evidence type="ECO:0000256" key="7">
    <source>
        <dbReference type="ARBA" id="ARBA00023136"/>
    </source>
</evidence>
<dbReference type="PANTHER" id="PTHR33908:SF11">
    <property type="entry name" value="MEMBRANE PROTEIN"/>
    <property type="match status" value="1"/>
</dbReference>
<organism evidence="10 11">
    <name type="scientific">Candidatus Niyogibacteria bacterium RIFCSPLOWO2_01_FULL_45_48</name>
    <dbReference type="NCBI Taxonomy" id="1801724"/>
    <lineage>
        <taxon>Bacteria</taxon>
        <taxon>Candidatus Niyogiibacteriota</taxon>
    </lineage>
</organism>
<gene>
    <name evidence="10" type="ORF">A2931_02615</name>
</gene>
<evidence type="ECO:0000313" key="11">
    <source>
        <dbReference type="Proteomes" id="UP000177486"/>
    </source>
</evidence>
<evidence type="ECO:0000256" key="6">
    <source>
        <dbReference type="ARBA" id="ARBA00022989"/>
    </source>
</evidence>
<dbReference type="EMBL" id="MHMQ01000010">
    <property type="protein sequence ID" value="OGZ30979.1"/>
    <property type="molecule type" value="Genomic_DNA"/>
</dbReference>
<feature type="transmembrane region" description="Helical" evidence="8">
    <location>
        <begin position="265"/>
        <end position="282"/>
    </location>
</feature>
<feature type="transmembrane region" description="Helical" evidence="8">
    <location>
        <begin position="113"/>
        <end position="130"/>
    </location>
</feature>
<evidence type="ECO:0000256" key="1">
    <source>
        <dbReference type="ARBA" id="ARBA00004651"/>
    </source>
</evidence>
<name>A0A1G2EYV0_9BACT</name>
<feature type="transmembrane region" description="Helical" evidence="8">
    <location>
        <begin position="313"/>
        <end position="332"/>
    </location>
</feature>
<protein>
    <recommendedName>
        <fullName evidence="9">Glycosyltransferase RgtA/B/C/D-like domain-containing protein</fullName>
    </recommendedName>
</protein>
<dbReference type="Proteomes" id="UP000177486">
    <property type="component" value="Unassembled WGS sequence"/>
</dbReference>
<dbReference type="PANTHER" id="PTHR33908">
    <property type="entry name" value="MANNOSYLTRANSFERASE YKCB-RELATED"/>
    <property type="match status" value="1"/>
</dbReference>
<comment type="caution">
    <text evidence="10">The sequence shown here is derived from an EMBL/GenBank/DDBJ whole genome shotgun (WGS) entry which is preliminary data.</text>
</comment>
<feature type="transmembrane region" description="Helical" evidence="8">
    <location>
        <begin position="90"/>
        <end position="107"/>
    </location>
</feature>
<keyword evidence="6 8" id="KW-1133">Transmembrane helix</keyword>
<feature type="transmembrane region" description="Helical" evidence="8">
    <location>
        <begin position="181"/>
        <end position="198"/>
    </location>
</feature>
<feature type="domain" description="Glycosyltransferase RgtA/B/C/D-like" evidence="9">
    <location>
        <begin position="74"/>
        <end position="202"/>
    </location>
</feature>
<reference evidence="10 11" key="1">
    <citation type="journal article" date="2016" name="Nat. Commun.">
        <title>Thousands of microbial genomes shed light on interconnected biogeochemical processes in an aquifer system.</title>
        <authorList>
            <person name="Anantharaman K."/>
            <person name="Brown C.T."/>
            <person name="Hug L.A."/>
            <person name="Sharon I."/>
            <person name="Castelle C.J."/>
            <person name="Probst A.J."/>
            <person name="Thomas B.C."/>
            <person name="Singh A."/>
            <person name="Wilkins M.J."/>
            <person name="Karaoz U."/>
            <person name="Brodie E.L."/>
            <person name="Williams K.H."/>
            <person name="Hubbard S.S."/>
            <person name="Banfield J.F."/>
        </authorList>
    </citation>
    <scope>NUCLEOTIDE SEQUENCE [LARGE SCALE GENOMIC DNA]</scope>
</reference>
<dbReference type="Pfam" id="PF13231">
    <property type="entry name" value="PMT_2"/>
    <property type="match status" value="1"/>
</dbReference>
<keyword evidence="4" id="KW-0808">Transferase</keyword>
<sequence>MFQKYFSVFLVIFTALVGLYGFQTIPGFWFDEGIMAQAAKNIARYGVYGIQTAPGVFYTNNFWITTGYPVVFPTALFLKIFGISVWAARFTPFIYLILFAVVSYFLIKKLYGFVPAAFAGLLLTTFPPLYGNGKALLGEIPGLFWFVLGALFYLIYEEKNKPAYFYVSGLVLGLSVATKPYFILIVPGVALLTLFLWFRRCVDFRRFLGFWGVFSIPILIWVFFAFDFSSLPNFGATVSYFLNSYSAQTFDVFGNLFKFVSESTPIHFTVLALAVFVSFFILLKNKKEIPPITFVFLTFIILAFLWYLKTPGWYRYFFPAHIIVLLFFPASLRSLLNQFIASAAVILLIIFQAVFLFLNYGSLYGDEAMLLQKYAKENITESSSVLVDSLPEVGFVLDNDNFYQRIFISEKFEFGTSPADFTADYLVVGRSGEAGSGYVLDHEIGHYKLYRRK</sequence>
<evidence type="ECO:0000256" key="8">
    <source>
        <dbReference type="SAM" id="Phobius"/>
    </source>
</evidence>
<proteinExistence type="predicted"/>
<feature type="transmembrane region" description="Helical" evidence="8">
    <location>
        <begin position="207"/>
        <end position="226"/>
    </location>
</feature>
<keyword evidence="5 8" id="KW-0812">Transmembrane</keyword>
<feature type="transmembrane region" description="Helical" evidence="8">
    <location>
        <begin position="289"/>
        <end position="307"/>
    </location>
</feature>
<feature type="transmembrane region" description="Helical" evidence="8">
    <location>
        <begin position="137"/>
        <end position="156"/>
    </location>
</feature>
<evidence type="ECO:0000313" key="10">
    <source>
        <dbReference type="EMBL" id="OGZ30979.1"/>
    </source>
</evidence>
<dbReference type="InterPro" id="IPR050297">
    <property type="entry name" value="LipidA_mod_glycosyltrf_83"/>
</dbReference>
<evidence type="ECO:0000259" key="9">
    <source>
        <dbReference type="Pfam" id="PF13231"/>
    </source>
</evidence>
<keyword evidence="3" id="KW-0328">Glycosyltransferase</keyword>
<dbReference type="AlphaFoldDB" id="A0A1G2EYV0"/>
<evidence type="ECO:0000256" key="2">
    <source>
        <dbReference type="ARBA" id="ARBA00022475"/>
    </source>
</evidence>
<evidence type="ECO:0000256" key="3">
    <source>
        <dbReference type="ARBA" id="ARBA00022676"/>
    </source>
</evidence>
<evidence type="ECO:0000256" key="4">
    <source>
        <dbReference type="ARBA" id="ARBA00022679"/>
    </source>
</evidence>
<dbReference type="GO" id="GO:0009103">
    <property type="term" value="P:lipopolysaccharide biosynthetic process"/>
    <property type="evidence" value="ECO:0007669"/>
    <property type="project" value="UniProtKB-ARBA"/>
</dbReference>
<feature type="transmembrane region" description="Helical" evidence="8">
    <location>
        <begin position="62"/>
        <end position="83"/>
    </location>
</feature>